<gene>
    <name evidence="2" type="ORF">B1A_13277</name>
</gene>
<keyword evidence="1" id="KW-0812">Transmembrane</keyword>
<feature type="transmembrane region" description="Helical" evidence="1">
    <location>
        <begin position="42"/>
        <end position="62"/>
    </location>
</feature>
<evidence type="ECO:0000256" key="1">
    <source>
        <dbReference type="SAM" id="Phobius"/>
    </source>
</evidence>
<reference evidence="2" key="1">
    <citation type="submission" date="2013-08" db="EMBL/GenBank/DDBJ databases">
        <authorList>
            <person name="Mendez C."/>
            <person name="Richter M."/>
            <person name="Ferrer M."/>
            <person name="Sanchez J."/>
        </authorList>
    </citation>
    <scope>NUCLEOTIDE SEQUENCE</scope>
</reference>
<accession>T1A209</accession>
<name>T1A209_9ZZZZ</name>
<evidence type="ECO:0000313" key="2">
    <source>
        <dbReference type="EMBL" id="EQD50947.1"/>
    </source>
</evidence>
<proteinExistence type="predicted"/>
<keyword evidence="1" id="KW-0472">Membrane</keyword>
<sequence length="121" mass="13251">MVATVDQAKSLEAAADLLRPDCASLISAVRWIRRRVMPVRTVFTLLAGMFPGIFQGCALTVADFRLRLDCVTVLVQARHLARDTLPNLPRPLGFIPPRAEGGGRKIRFQQRMGTDPPALAG</sequence>
<protein>
    <submittedName>
        <fullName evidence="2">Uncharacterized protein</fullName>
    </submittedName>
</protein>
<reference evidence="2" key="2">
    <citation type="journal article" date="2014" name="ISME J.">
        <title>Microbial stratification in low pH oxic and suboxic macroscopic growths along an acid mine drainage.</title>
        <authorList>
            <person name="Mendez-Garcia C."/>
            <person name="Mesa V."/>
            <person name="Sprenger R.R."/>
            <person name="Richter M."/>
            <person name="Diez M.S."/>
            <person name="Solano J."/>
            <person name="Bargiela R."/>
            <person name="Golyshina O.V."/>
            <person name="Manteca A."/>
            <person name="Ramos J.L."/>
            <person name="Gallego J.R."/>
            <person name="Llorente I."/>
            <person name="Martins Dos Santos V.A."/>
            <person name="Jensen O.N."/>
            <person name="Pelaez A.I."/>
            <person name="Sanchez J."/>
            <person name="Ferrer M."/>
        </authorList>
    </citation>
    <scope>NUCLEOTIDE SEQUENCE</scope>
</reference>
<organism evidence="2">
    <name type="scientific">mine drainage metagenome</name>
    <dbReference type="NCBI Taxonomy" id="410659"/>
    <lineage>
        <taxon>unclassified sequences</taxon>
        <taxon>metagenomes</taxon>
        <taxon>ecological metagenomes</taxon>
    </lineage>
</organism>
<comment type="caution">
    <text evidence="2">The sequence shown here is derived from an EMBL/GenBank/DDBJ whole genome shotgun (WGS) entry which is preliminary data.</text>
</comment>
<dbReference type="AlphaFoldDB" id="T1A209"/>
<dbReference type="EMBL" id="AUZX01009708">
    <property type="protein sequence ID" value="EQD50947.1"/>
    <property type="molecule type" value="Genomic_DNA"/>
</dbReference>
<keyword evidence="1" id="KW-1133">Transmembrane helix</keyword>